<feature type="compositionally biased region" description="Gly residues" evidence="4">
    <location>
        <begin position="644"/>
        <end position="655"/>
    </location>
</feature>
<evidence type="ECO:0000256" key="4">
    <source>
        <dbReference type="SAM" id="MobiDB-lite"/>
    </source>
</evidence>
<sequence>MPTAAVAATRLRSPQKQTSGNSSDYLSLDAPTSWSWDAWDAGEDAKGAKREREEVNFIDDDDANDDDDEDLAWRLQLEALQDMGGAWDDGSDAEFALMRQVAEIEEAGMKGSRKNVGGEDGVDDEELALLLALEEAGGWWSAESNGEGMGMERSVKGAAAELGKDVVASPKVLLQSPSSSPPSAEQSKTPRHHPSQKSMVDPGRGCGSSSGNSSSHLATSSTRVGGLAATTDICVVCNDPSPQDATHLGLAVLPCNHAYCATCLNDLFRATINDPTLFPPRCCGLRVPLDSDGDVDDEEGENDGGRTQQPTTASKGRAGACYRRWLDAETVMAFERRMASVKGPVAMTAGTTEVDEEFLRMAEACGWARCCGCGRFVELEYGCNHMRCCCGAHFCYACGKPWKTCDCAQWDEERLLKRATDLVAPPPPAVGTAGREAAVVVAPADEDVVEDVVDDSNRRQQRQRPPQDTEPPEHHHISRHNTASPTRSLVQRQQRQQQQQRQRQRQQRTHPGQPPSAPRAAGSRPPPTHPHHPPPAPPPPPHHHNDDTNEGNNNTTTHDTIPPDDPPPPYPGPPLPPLSLDRYYPYPYPYYHNNIPSYHHIDADPARPRPLTRAEYARLRAAVRTVVDALNAVLAGMDGDVDGDGGGNGGGGSGGSAAMVPMPLLR</sequence>
<reference evidence="5 6" key="1">
    <citation type="submission" date="2016-10" db="EMBL/GenBank/DDBJ databases">
        <title>Proteomics and genomics reveal pathogen-plant mechanisms compatible with a hemibiotrophic lifestyle of Diplodia corticola.</title>
        <authorList>
            <person name="Fernandes I."/>
            <person name="De Jonge R."/>
            <person name="Van De Peer Y."/>
            <person name="Devreese B."/>
            <person name="Alves A."/>
            <person name="Esteves A.C."/>
        </authorList>
    </citation>
    <scope>NUCLEOTIDE SEQUENCE [LARGE SCALE GENOMIC DNA]</scope>
    <source>
        <strain evidence="5 6">CBS 112549</strain>
    </source>
</reference>
<dbReference type="Gene3D" id="1.20.120.1750">
    <property type="match status" value="1"/>
</dbReference>
<dbReference type="GO" id="GO:0004842">
    <property type="term" value="F:ubiquitin-protein transferase activity"/>
    <property type="evidence" value="ECO:0007669"/>
    <property type="project" value="InterPro"/>
</dbReference>
<evidence type="ECO:0000313" key="6">
    <source>
        <dbReference type="Proteomes" id="UP000183809"/>
    </source>
</evidence>
<feature type="compositionally biased region" description="Polar residues" evidence="4">
    <location>
        <begin position="480"/>
        <end position="490"/>
    </location>
</feature>
<dbReference type="SUPFAM" id="SSF57850">
    <property type="entry name" value="RING/U-box"/>
    <property type="match status" value="2"/>
</dbReference>
<feature type="region of interest" description="Disordered" evidence="4">
    <location>
        <begin position="173"/>
        <end position="219"/>
    </location>
</feature>
<dbReference type="CDD" id="cd22584">
    <property type="entry name" value="Rcat_RBR_unk"/>
    <property type="match status" value="1"/>
</dbReference>
<dbReference type="Proteomes" id="UP000183809">
    <property type="component" value="Unassembled WGS sequence"/>
</dbReference>
<dbReference type="EMBL" id="MNUE01000014">
    <property type="protein sequence ID" value="OJD35979.1"/>
    <property type="molecule type" value="Genomic_DNA"/>
</dbReference>
<evidence type="ECO:0000256" key="2">
    <source>
        <dbReference type="ARBA" id="ARBA00022771"/>
    </source>
</evidence>
<feature type="compositionally biased region" description="Acidic residues" evidence="4">
    <location>
        <begin position="293"/>
        <end position="302"/>
    </location>
</feature>
<evidence type="ECO:0000313" key="5">
    <source>
        <dbReference type="EMBL" id="OJD35979.1"/>
    </source>
</evidence>
<feature type="region of interest" description="Disordered" evidence="4">
    <location>
        <begin position="1"/>
        <end position="30"/>
    </location>
</feature>
<comment type="caution">
    <text evidence="5">The sequence shown here is derived from an EMBL/GenBank/DDBJ whole genome shotgun (WGS) entry which is preliminary data.</text>
</comment>
<feature type="compositionally biased region" description="Basic and acidic residues" evidence="4">
    <location>
        <begin position="465"/>
        <end position="475"/>
    </location>
</feature>
<dbReference type="RefSeq" id="XP_020132239.1">
    <property type="nucleotide sequence ID" value="XM_020271019.1"/>
</dbReference>
<dbReference type="PANTHER" id="PTHR11685">
    <property type="entry name" value="RBR FAMILY RING FINGER AND IBR DOMAIN-CONTAINING"/>
    <property type="match status" value="1"/>
</dbReference>
<dbReference type="AlphaFoldDB" id="A0A1J9RTT9"/>
<keyword evidence="3" id="KW-0862">Zinc</keyword>
<keyword evidence="6" id="KW-1185">Reference proteome</keyword>
<organism evidence="5 6">
    <name type="scientific">Diplodia corticola</name>
    <dbReference type="NCBI Taxonomy" id="236234"/>
    <lineage>
        <taxon>Eukaryota</taxon>
        <taxon>Fungi</taxon>
        <taxon>Dikarya</taxon>
        <taxon>Ascomycota</taxon>
        <taxon>Pezizomycotina</taxon>
        <taxon>Dothideomycetes</taxon>
        <taxon>Dothideomycetes incertae sedis</taxon>
        <taxon>Botryosphaeriales</taxon>
        <taxon>Botryosphaeriaceae</taxon>
        <taxon>Diplodia</taxon>
    </lineage>
</organism>
<dbReference type="PROSITE" id="PS00518">
    <property type="entry name" value="ZF_RING_1"/>
    <property type="match status" value="1"/>
</dbReference>
<feature type="compositionally biased region" description="Pro residues" evidence="4">
    <location>
        <begin position="563"/>
        <end position="577"/>
    </location>
</feature>
<feature type="region of interest" description="Disordered" evidence="4">
    <location>
        <begin position="643"/>
        <end position="666"/>
    </location>
</feature>
<dbReference type="GO" id="GO:0016567">
    <property type="term" value="P:protein ubiquitination"/>
    <property type="evidence" value="ECO:0007669"/>
    <property type="project" value="InterPro"/>
</dbReference>
<gene>
    <name evidence="5" type="ORF">BKCO1_14000110</name>
</gene>
<dbReference type="GO" id="GO:0008270">
    <property type="term" value="F:zinc ion binding"/>
    <property type="evidence" value="ECO:0007669"/>
    <property type="project" value="UniProtKB-KW"/>
</dbReference>
<dbReference type="GeneID" id="31011278"/>
<feature type="compositionally biased region" description="Low complexity" evidence="4">
    <location>
        <begin position="491"/>
        <end position="501"/>
    </location>
</feature>
<feature type="compositionally biased region" description="Low complexity" evidence="4">
    <location>
        <begin position="550"/>
        <end position="560"/>
    </location>
</feature>
<keyword evidence="1" id="KW-0479">Metal-binding</keyword>
<keyword evidence="2" id="KW-0863">Zinc-finger</keyword>
<evidence type="ECO:0000256" key="1">
    <source>
        <dbReference type="ARBA" id="ARBA00022723"/>
    </source>
</evidence>
<feature type="compositionally biased region" description="Pro residues" evidence="4">
    <location>
        <begin position="524"/>
        <end position="540"/>
    </location>
</feature>
<feature type="region of interest" description="Disordered" evidence="4">
    <location>
        <begin position="451"/>
        <end position="578"/>
    </location>
</feature>
<dbReference type="InterPro" id="IPR017907">
    <property type="entry name" value="Znf_RING_CS"/>
</dbReference>
<feature type="compositionally biased region" description="Polar residues" evidence="4">
    <location>
        <begin position="12"/>
        <end position="30"/>
    </location>
</feature>
<feature type="region of interest" description="Disordered" evidence="4">
    <location>
        <begin position="293"/>
        <end position="316"/>
    </location>
</feature>
<evidence type="ECO:0000256" key="3">
    <source>
        <dbReference type="ARBA" id="ARBA00022833"/>
    </source>
</evidence>
<feature type="compositionally biased region" description="Low complexity" evidence="4">
    <location>
        <begin position="207"/>
        <end position="219"/>
    </location>
</feature>
<name>A0A1J9RTT9_9PEZI</name>
<proteinExistence type="predicted"/>
<accession>A0A1J9RTT9</accession>
<dbReference type="OrthoDB" id="10009520at2759"/>
<protein>
    <submittedName>
        <fullName evidence="5">Ibr finger domain protein</fullName>
    </submittedName>
</protein>
<dbReference type="InterPro" id="IPR031127">
    <property type="entry name" value="E3_UB_ligase_RBR"/>
</dbReference>
<dbReference type="STRING" id="236234.A0A1J9RTT9"/>